<dbReference type="EMBL" id="CP104013">
    <property type="protein sequence ID" value="UYP46579.1"/>
    <property type="molecule type" value="Genomic_DNA"/>
</dbReference>
<feature type="domain" description="Major facilitator superfamily (MFS) profile" evidence="7">
    <location>
        <begin position="31"/>
        <end position="497"/>
    </location>
</feature>
<evidence type="ECO:0000313" key="8">
    <source>
        <dbReference type="EMBL" id="UYP46579.1"/>
    </source>
</evidence>
<feature type="transmembrane region" description="Helical" evidence="6">
    <location>
        <begin position="393"/>
        <end position="414"/>
    </location>
</feature>
<evidence type="ECO:0000313" key="9">
    <source>
        <dbReference type="Proteomes" id="UP001208689"/>
    </source>
</evidence>
<feature type="transmembrane region" description="Helical" evidence="6">
    <location>
        <begin position="473"/>
        <end position="493"/>
    </location>
</feature>
<feature type="transmembrane region" description="Helical" evidence="6">
    <location>
        <begin position="277"/>
        <end position="302"/>
    </location>
</feature>
<feature type="transmembrane region" description="Helical" evidence="6">
    <location>
        <begin position="355"/>
        <end position="373"/>
    </location>
</feature>
<organism evidence="8 9">
    <name type="scientific">Candidatus Lokiarchaeum ossiferum</name>
    <dbReference type="NCBI Taxonomy" id="2951803"/>
    <lineage>
        <taxon>Archaea</taxon>
        <taxon>Promethearchaeati</taxon>
        <taxon>Promethearchaeota</taxon>
        <taxon>Promethearchaeia</taxon>
        <taxon>Promethearchaeales</taxon>
        <taxon>Promethearchaeaceae</taxon>
        <taxon>Candidatus Lokiarchaeum</taxon>
    </lineage>
</organism>
<evidence type="ECO:0000256" key="4">
    <source>
        <dbReference type="ARBA" id="ARBA00022989"/>
    </source>
</evidence>
<keyword evidence="3 6" id="KW-0812">Transmembrane</keyword>
<feature type="transmembrane region" description="Helical" evidence="6">
    <location>
        <begin position="65"/>
        <end position="86"/>
    </location>
</feature>
<feature type="transmembrane region" description="Helical" evidence="6">
    <location>
        <begin position="98"/>
        <end position="117"/>
    </location>
</feature>
<keyword evidence="4 6" id="KW-1133">Transmembrane helix</keyword>
<dbReference type="PROSITE" id="PS50850">
    <property type="entry name" value="MFS"/>
    <property type="match status" value="1"/>
</dbReference>
<dbReference type="PANTHER" id="PTHR43124">
    <property type="entry name" value="PURINE EFFLUX PUMP PBUE"/>
    <property type="match status" value="1"/>
</dbReference>
<dbReference type="Gene3D" id="1.20.1250.20">
    <property type="entry name" value="MFS general substrate transporter like domains"/>
    <property type="match status" value="1"/>
</dbReference>
<keyword evidence="2" id="KW-1003">Cell membrane</keyword>
<dbReference type="InterPro" id="IPR020846">
    <property type="entry name" value="MFS_dom"/>
</dbReference>
<keyword evidence="9" id="KW-1185">Reference proteome</keyword>
<feature type="transmembrane region" description="Helical" evidence="6">
    <location>
        <begin position="123"/>
        <end position="145"/>
    </location>
</feature>
<evidence type="ECO:0000256" key="5">
    <source>
        <dbReference type="ARBA" id="ARBA00023136"/>
    </source>
</evidence>
<feature type="transmembrane region" description="Helical" evidence="6">
    <location>
        <begin position="314"/>
        <end position="335"/>
    </location>
</feature>
<feature type="transmembrane region" description="Helical" evidence="6">
    <location>
        <begin position="157"/>
        <end position="179"/>
    </location>
</feature>
<dbReference type="InterPro" id="IPR050189">
    <property type="entry name" value="MFS_Efflux_Transporters"/>
</dbReference>
<reference evidence="8" key="1">
    <citation type="submission" date="2022-09" db="EMBL/GenBank/DDBJ databases">
        <title>Actin cytoskeleton and complex cell architecture in an #Asgard archaeon.</title>
        <authorList>
            <person name="Ponce Toledo R.I."/>
            <person name="Schleper C."/>
            <person name="Rodrigues Oliveira T."/>
            <person name="Wollweber F."/>
            <person name="Xu J."/>
            <person name="Rittmann S."/>
            <person name="Klingl A."/>
            <person name="Pilhofer M."/>
        </authorList>
    </citation>
    <scope>NUCLEOTIDE SEQUENCE</scope>
    <source>
        <strain evidence="8">B-35</strain>
    </source>
</reference>
<feature type="transmembrane region" description="Helical" evidence="6">
    <location>
        <begin position="31"/>
        <end position="59"/>
    </location>
</feature>
<comment type="subcellular location">
    <subcellularLocation>
        <location evidence="1">Cell membrane</location>
        <topology evidence="1">Multi-pass membrane protein</topology>
    </subcellularLocation>
</comment>
<proteinExistence type="predicted"/>
<dbReference type="InterPro" id="IPR036259">
    <property type="entry name" value="MFS_trans_sf"/>
</dbReference>
<dbReference type="PANTHER" id="PTHR43124:SF3">
    <property type="entry name" value="CHLORAMPHENICOL EFFLUX PUMP RV0191"/>
    <property type="match status" value="1"/>
</dbReference>
<evidence type="ECO:0000256" key="3">
    <source>
        <dbReference type="ARBA" id="ARBA00022692"/>
    </source>
</evidence>
<dbReference type="Pfam" id="PF07690">
    <property type="entry name" value="MFS_1"/>
    <property type="match status" value="1"/>
</dbReference>
<evidence type="ECO:0000256" key="1">
    <source>
        <dbReference type="ARBA" id="ARBA00004651"/>
    </source>
</evidence>
<dbReference type="Proteomes" id="UP001208689">
    <property type="component" value="Chromosome"/>
</dbReference>
<dbReference type="InterPro" id="IPR011701">
    <property type="entry name" value="MFS"/>
</dbReference>
<evidence type="ECO:0000256" key="6">
    <source>
        <dbReference type="SAM" id="Phobius"/>
    </source>
</evidence>
<accession>A0ABY6HVI7</accession>
<keyword evidence="5 6" id="KW-0472">Membrane</keyword>
<feature type="transmembrane region" description="Helical" evidence="6">
    <location>
        <begin position="212"/>
        <end position="233"/>
    </location>
</feature>
<evidence type="ECO:0000259" key="7">
    <source>
        <dbReference type="PROSITE" id="PS50850"/>
    </source>
</evidence>
<feature type="transmembrane region" description="Helical" evidence="6">
    <location>
        <begin position="435"/>
        <end position="461"/>
    </location>
</feature>
<sequence length="528" mass="58621">MENNSPNPRILNEKESDSKGWKTILKDFKPILYFIPLILLISSDEATLLVNEVIIVVYFNLESNLTMFGALLGSSQIVKAVSLLIFGYLADKFQRKKLLLFSSLGWAITDILIGFSRSFAGLFIFRLLSSACSGAAASVILSLLADSFSSDDRGLSFAIWTMISTIGVAIGGILCTAFNKVKVDFDADADDFISRIQNIRGTNSLEIIRQSWQTPFLVFGLIGIAFIILAMFFKEPKRAAKEKMLATVLAHENVDYNKFYSIKFSDLNHIWKRKTNFFLIINFVDTILAGMIVGFLIMWISVDMGFDVNNASSIGYLLLFLVPIIAGLVWGNFYWPRRADKAVKAGNSTARVRMATFLGWVHLPFLFAGFAIIPNYQNLTLFKGALQANPITFGIGLVVMGLLIGIGMSFEMAVGPLHYSAMVDVNLPEHRSTMIAAASFMDAIGRALGTTLGAVIMDYFLNVRQSPSPISETLLFSLLTFGIGSGLLWLPIYKYAKGDFAEIAAILKERKIQIEINYRMNRKETDTS</sequence>
<name>A0ABY6HVI7_9ARCH</name>
<gene>
    <name evidence="8" type="ORF">NEF87_002864</name>
</gene>
<evidence type="ECO:0000256" key="2">
    <source>
        <dbReference type="ARBA" id="ARBA00022475"/>
    </source>
</evidence>
<protein>
    <recommendedName>
        <fullName evidence="7">Major facilitator superfamily (MFS) profile domain-containing protein</fullName>
    </recommendedName>
</protein>
<dbReference type="SUPFAM" id="SSF103473">
    <property type="entry name" value="MFS general substrate transporter"/>
    <property type="match status" value="1"/>
</dbReference>